<dbReference type="EMBL" id="AB842175">
    <property type="protein sequence ID" value="BAP26979.1"/>
    <property type="molecule type" value="Genomic_DNA"/>
</dbReference>
<dbReference type="InterPro" id="IPR029063">
    <property type="entry name" value="SAM-dependent_MTases_sf"/>
</dbReference>
<organism evidence="1">
    <name type="scientific">Microcystis aeruginosa</name>
    <dbReference type="NCBI Taxonomy" id="1126"/>
    <lineage>
        <taxon>Bacteria</taxon>
        <taxon>Bacillati</taxon>
        <taxon>Cyanobacteriota</taxon>
        <taxon>Cyanophyceae</taxon>
        <taxon>Oscillatoriophycideae</taxon>
        <taxon>Chroococcales</taxon>
        <taxon>Microcystaceae</taxon>
        <taxon>Microcystis</taxon>
    </lineage>
</organism>
<dbReference type="EMBL" id="AB842174">
    <property type="protein sequence ID" value="BAP26973.1"/>
    <property type="molecule type" value="Genomic_DNA"/>
</dbReference>
<dbReference type="Pfam" id="PF13578">
    <property type="entry name" value="Methyltransf_24"/>
    <property type="match status" value="1"/>
</dbReference>
<accession>A0A077K6R6</accession>
<sequence>MASKFQEYVSQSASVEGFFIEQAAITWDCLLNYQTSHYIKGNFLEIGVWKGKSAILSCLHANPEETCLLVDLIMFDEAQELLRNVHSNSNFYRCKSQNFWQNEANLHQFFSSCRWIHIDGAHSGSACFNDLQIANQLLSEEGIICMDDFFNPSYPQVTAAVFNFLDQFPFSLKLFLCGFNKGYLARPYYCDNYLRYLLENFHNDLSMINYSEKITLYKTSRPGDFNCFGLREYQGKDFVGLDEDTSKILI</sequence>
<dbReference type="Gene3D" id="3.40.50.150">
    <property type="entry name" value="Vaccinia Virus protein VP39"/>
    <property type="match status" value="1"/>
</dbReference>
<proteinExistence type="predicted"/>
<name>A0A077K6R6_MICAE</name>
<protein>
    <recommendedName>
        <fullName evidence="2">Class I SAM-dependent methyltransferase</fullName>
    </recommendedName>
</protein>
<evidence type="ECO:0008006" key="2">
    <source>
        <dbReference type="Google" id="ProtNLM"/>
    </source>
</evidence>
<reference evidence="1" key="1">
    <citation type="submission" date="2013-07" db="EMBL/GenBank/DDBJ databases">
        <title>Characterization of phage-resistance in the bloom-forming cyanobacterium Microcystis aeruginosa.</title>
        <authorList>
            <person name="Yoshida T."/>
            <person name="Kamiji R."/>
            <person name="Nakamura G."/>
            <person name="Kaneko T."/>
            <person name="Sako Y."/>
        </authorList>
    </citation>
    <scope>NUCLEOTIDE SEQUENCE</scope>
    <source>
        <strain evidence="1">NIES-298</strain>
    </source>
</reference>
<dbReference type="SUPFAM" id="SSF53335">
    <property type="entry name" value="S-adenosyl-L-methionine-dependent methyltransferases"/>
    <property type="match status" value="1"/>
</dbReference>
<evidence type="ECO:0000313" key="1">
    <source>
        <dbReference type="EMBL" id="BAP26979.1"/>
    </source>
</evidence>
<dbReference type="AlphaFoldDB" id="A0A077K6R6"/>